<dbReference type="EMBL" id="CAJVCH010263395">
    <property type="protein sequence ID" value="CAG7734128.1"/>
    <property type="molecule type" value="Genomic_DNA"/>
</dbReference>
<dbReference type="SMART" id="SM00595">
    <property type="entry name" value="MADF"/>
    <property type="match status" value="1"/>
</dbReference>
<organism evidence="3 4">
    <name type="scientific">Allacma fusca</name>
    <dbReference type="NCBI Taxonomy" id="39272"/>
    <lineage>
        <taxon>Eukaryota</taxon>
        <taxon>Metazoa</taxon>
        <taxon>Ecdysozoa</taxon>
        <taxon>Arthropoda</taxon>
        <taxon>Hexapoda</taxon>
        <taxon>Collembola</taxon>
        <taxon>Symphypleona</taxon>
        <taxon>Sminthuridae</taxon>
        <taxon>Allacma</taxon>
    </lineage>
</organism>
<evidence type="ECO:0000256" key="1">
    <source>
        <dbReference type="SAM" id="MobiDB-lite"/>
    </source>
</evidence>
<feature type="domain" description="MADF" evidence="2">
    <location>
        <begin position="14"/>
        <end position="108"/>
    </location>
</feature>
<comment type="caution">
    <text evidence="3">The sequence shown here is derived from an EMBL/GenBank/DDBJ whole genome shotgun (WGS) entry which is preliminary data.</text>
</comment>
<evidence type="ECO:0000259" key="2">
    <source>
        <dbReference type="PROSITE" id="PS51029"/>
    </source>
</evidence>
<gene>
    <name evidence="3" type="ORF">AFUS01_LOCUS22532</name>
</gene>
<dbReference type="Proteomes" id="UP000708208">
    <property type="component" value="Unassembled WGS sequence"/>
</dbReference>
<evidence type="ECO:0000313" key="3">
    <source>
        <dbReference type="EMBL" id="CAG7734128.1"/>
    </source>
</evidence>
<dbReference type="PANTHER" id="PTHR12243">
    <property type="entry name" value="MADF DOMAIN TRANSCRIPTION FACTOR"/>
    <property type="match status" value="1"/>
</dbReference>
<feature type="region of interest" description="Disordered" evidence="1">
    <location>
        <begin position="117"/>
        <end position="137"/>
    </location>
</feature>
<dbReference type="AlphaFoldDB" id="A0A8J2KDF3"/>
<dbReference type="InterPro" id="IPR039353">
    <property type="entry name" value="TF_Adf1"/>
</dbReference>
<dbReference type="PROSITE" id="PS51029">
    <property type="entry name" value="MADF"/>
    <property type="match status" value="1"/>
</dbReference>
<protein>
    <recommendedName>
        <fullName evidence="2">MADF domain-containing protein</fullName>
    </recommendedName>
</protein>
<keyword evidence="4" id="KW-1185">Reference proteome</keyword>
<evidence type="ECO:0000313" key="4">
    <source>
        <dbReference type="Proteomes" id="UP000708208"/>
    </source>
</evidence>
<dbReference type="Pfam" id="PF10545">
    <property type="entry name" value="MADF_DNA_bdg"/>
    <property type="match status" value="1"/>
</dbReference>
<dbReference type="PANTHER" id="PTHR12243:SF67">
    <property type="entry name" value="COREPRESSOR OF PANGOLIN, ISOFORM A-RELATED"/>
    <property type="match status" value="1"/>
</dbReference>
<dbReference type="InterPro" id="IPR006578">
    <property type="entry name" value="MADF-dom"/>
</dbReference>
<name>A0A8J2KDF3_9HEXA</name>
<proteinExistence type="predicted"/>
<reference evidence="3" key="1">
    <citation type="submission" date="2021-06" db="EMBL/GenBank/DDBJ databases">
        <authorList>
            <person name="Hodson N. C."/>
            <person name="Mongue J. A."/>
            <person name="Jaron S. K."/>
        </authorList>
    </citation>
    <scope>NUCLEOTIDE SEQUENCE</scope>
</reference>
<sequence length="233" mass="26338">MATNKAEKCEFEQKVIEFVKTRPAIWKKNDPNHSNALFIANCWNFIYDQIKPTDFATNGSGIAAHWKNLWTQFMSYKRKSKGSTGKKGGRPPNFRHAESMKYFDDPDRIESSNYCNAANNTEESDGPDDINSDDGAFINTSADTSSQVIVTINNSDLPPSTPKAQATKKSRLDPFAEHLLEVVKGQELSEYQHFCQSVAMKLKSISDIDNKRACRLQNDIQQIVFEAEMDTLK</sequence>
<dbReference type="OrthoDB" id="6147983at2759"/>
<feature type="compositionally biased region" description="Acidic residues" evidence="1">
    <location>
        <begin position="122"/>
        <end position="132"/>
    </location>
</feature>
<feature type="region of interest" description="Disordered" evidence="1">
    <location>
        <begin position="79"/>
        <end position="98"/>
    </location>
</feature>
<accession>A0A8J2KDF3</accession>